<sequence length="61" mass="6730">MVRTLLTTCGDDTRTVSWWLDGLTRRTGCPHLSDLIFWPAGRSGTAEAIIDHAWSCAPISL</sequence>
<dbReference type="AlphaFoldDB" id="A0A2W2D1U1"/>
<accession>A0A2W2D1U1</accession>
<reference evidence="1 2" key="1">
    <citation type="submission" date="2018-01" db="EMBL/GenBank/DDBJ databases">
        <title>Draft genome sequence of Jishengella endophytica.</title>
        <authorList>
            <person name="Sahin N."/>
            <person name="Ay H."/>
            <person name="Saygin H."/>
        </authorList>
    </citation>
    <scope>NUCLEOTIDE SEQUENCE [LARGE SCALE GENOMIC DNA]</scope>
    <source>
        <strain evidence="1 2">DSM 45430</strain>
    </source>
</reference>
<comment type="caution">
    <text evidence="1">The sequence shown here is derived from an EMBL/GenBank/DDBJ whole genome shotgun (WGS) entry which is preliminary data.</text>
</comment>
<dbReference type="RefSeq" id="WP_111242079.1">
    <property type="nucleotide sequence ID" value="NZ_AP023358.1"/>
</dbReference>
<keyword evidence="2" id="KW-1185">Reference proteome</keyword>
<evidence type="ECO:0000313" key="2">
    <source>
        <dbReference type="Proteomes" id="UP000248627"/>
    </source>
</evidence>
<organism evidence="1 2">
    <name type="scientific">Micromonospora endophytica</name>
    <dbReference type="NCBI Taxonomy" id="515350"/>
    <lineage>
        <taxon>Bacteria</taxon>
        <taxon>Bacillati</taxon>
        <taxon>Actinomycetota</taxon>
        <taxon>Actinomycetes</taxon>
        <taxon>Micromonosporales</taxon>
        <taxon>Micromonosporaceae</taxon>
        <taxon>Micromonospora</taxon>
    </lineage>
</organism>
<dbReference type="Proteomes" id="UP000248627">
    <property type="component" value="Unassembled WGS sequence"/>
</dbReference>
<name>A0A2W2D1U1_9ACTN</name>
<evidence type="ECO:0000313" key="1">
    <source>
        <dbReference type="EMBL" id="PZF99594.1"/>
    </source>
</evidence>
<dbReference type="EMBL" id="POTX01000021">
    <property type="protein sequence ID" value="PZF99594.1"/>
    <property type="molecule type" value="Genomic_DNA"/>
</dbReference>
<protein>
    <submittedName>
        <fullName evidence="1">Uncharacterized protein</fullName>
    </submittedName>
</protein>
<gene>
    <name evidence="1" type="ORF">C1I93_05255</name>
</gene>
<proteinExistence type="predicted"/>